<keyword evidence="2" id="KW-0813">Transport</keyword>
<organism evidence="11 12">
    <name type="scientific">Sphingomonas jinjuensis</name>
    <dbReference type="NCBI Taxonomy" id="535907"/>
    <lineage>
        <taxon>Bacteria</taxon>
        <taxon>Pseudomonadati</taxon>
        <taxon>Pseudomonadota</taxon>
        <taxon>Alphaproteobacteria</taxon>
        <taxon>Sphingomonadales</taxon>
        <taxon>Sphingomonadaceae</taxon>
        <taxon>Sphingomonas</taxon>
    </lineage>
</organism>
<dbReference type="AlphaFoldDB" id="A0A840F9S7"/>
<dbReference type="Gene3D" id="2.30.42.10">
    <property type="match status" value="1"/>
</dbReference>
<dbReference type="Pfam" id="PF11356">
    <property type="entry name" value="T2SSC"/>
    <property type="match status" value="1"/>
</dbReference>
<evidence type="ECO:0000313" key="11">
    <source>
        <dbReference type="EMBL" id="MBB4153046.1"/>
    </source>
</evidence>
<evidence type="ECO:0000256" key="7">
    <source>
        <dbReference type="ARBA" id="ARBA00022989"/>
    </source>
</evidence>
<keyword evidence="3" id="KW-1003">Cell membrane</keyword>
<feature type="transmembrane region" description="Helical" evidence="9">
    <location>
        <begin position="21"/>
        <end position="42"/>
    </location>
</feature>
<comment type="subcellular location">
    <subcellularLocation>
        <location evidence="1">Cell inner membrane</location>
    </subcellularLocation>
</comment>
<evidence type="ECO:0000256" key="2">
    <source>
        <dbReference type="ARBA" id="ARBA00022448"/>
    </source>
</evidence>
<keyword evidence="4" id="KW-0997">Cell inner membrane</keyword>
<feature type="domain" description="Type II secretion system protein GspC N-terminal" evidence="10">
    <location>
        <begin position="29"/>
        <end position="153"/>
    </location>
</feature>
<evidence type="ECO:0000256" key="6">
    <source>
        <dbReference type="ARBA" id="ARBA00022927"/>
    </source>
</evidence>
<gene>
    <name evidence="11" type="ORF">GGQ80_000934</name>
</gene>
<dbReference type="InterPro" id="IPR024961">
    <property type="entry name" value="T2SS_GspC_N"/>
</dbReference>
<dbReference type="InterPro" id="IPR036034">
    <property type="entry name" value="PDZ_sf"/>
</dbReference>
<evidence type="ECO:0000256" key="5">
    <source>
        <dbReference type="ARBA" id="ARBA00022692"/>
    </source>
</evidence>
<comment type="caution">
    <text evidence="11">The sequence shown here is derived from an EMBL/GenBank/DDBJ whole genome shotgun (WGS) entry which is preliminary data.</text>
</comment>
<dbReference type="GO" id="GO:0005886">
    <property type="term" value="C:plasma membrane"/>
    <property type="evidence" value="ECO:0007669"/>
    <property type="project" value="UniProtKB-SubCell"/>
</dbReference>
<keyword evidence="6" id="KW-0653">Protein transport</keyword>
<dbReference type="RefSeq" id="WP_183982721.1">
    <property type="nucleotide sequence ID" value="NZ_JACIEV010000002.1"/>
</dbReference>
<dbReference type="Gene3D" id="2.30.30.830">
    <property type="match status" value="1"/>
</dbReference>
<accession>A0A840F9S7</accession>
<dbReference type="EMBL" id="JACIEV010000002">
    <property type="protein sequence ID" value="MBB4153046.1"/>
    <property type="molecule type" value="Genomic_DNA"/>
</dbReference>
<keyword evidence="5 9" id="KW-0812">Transmembrane</keyword>
<keyword evidence="7 9" id="KW-1133">Transmembrane helix</keyword>
<sequence length="280" mass="28946">MQLKLDARARRWLRRLPVVNVYSIAELALLALLAVQGSRLFWTIVTPVAPLGDWRPAALAVPGNPGDVIAGFDPFFRLDPVQTQPGTVTSLQLTLFGTRVNEASGGGSAIIAGPDQQQLSYAVGDEIVPGVKLKAVAFDHVTLDRGGADEDLFIVQGDTAPPPPGAAPAPNASSVPPAASFPAQPAVGAAQIRQEIGFIPRIDGGRVSGLVVRPQGTGALFRQAGLREGDVVTSIGGRPVSGPGDLDRIASDFAGGGAIPITVERGSQTLPLSLTIAPRP</sequence>
<evidence type="ECO:0000259" key="10">
    <source>
        <dbReference type="Pfam" id="PF11356"/>
    </source>
</evidence>
<evidence type="ECO:0000256" key="1">
    <source>
        <dbReference type="ARBA" id="ARBA00004533"/>
    </source>
</evidence>
<keyword evidence="12" id="KW-1185">Reference proteome</keyword>
<evidence type="ECO:0000256" key="4">
    <source>
        <dbReference type="ARBA" id="ARBA00022519"/>
    </source>
</evidence>
<evidence type="ECO:0000256" key="8">
    <source>
        <dbReference type="ARBA" id="ARBA00023136"/>
    </source>
</evidence>
<evidence type="ECO:0000256" key="9">
    <source>
        <dbReference type="SAM" id="Phobius"/>
    </source>
</evidence>
<keyword evidence="8 9" id="KW-0472">Membrane</keyword>
<dbReference type="GO" id="GO:0015031">
    <property type="term" value="P:protein transport"/>
    <property type="evidence" value="ECO:0007669"/>
    <property type="project" value="UniProtKB-KW"/>
</dbReference>
<dbReference type="SUPFAM" id="SSF50156">
    <property type="entry name" value="PDZ domain-like"/>
    <property type="match status" value="1"/>
</dbReference>
<reference evidence="11 12" key="1">
    <citation type="submission" date="2020-08" db="EMBL/GenBank/DDBJ databases">
        <title>Genomic Encyclopedia of Type Strains, Phase IV (KMG-IV): sequencing the most valuable type-strain genomes for metagenomic binning, comparative biology and taxonomic classification.</title>
        <authorList>
            <person name="Goeker M."/>
        </authorList>
    </citation>
    <scope>NUCLEOTIDE SEQUENCE [LARGE SCALE GENOMIC DNA]</scope>
    <source>
        <strain evidence="11 12">YC6723</strain>
    </source>
</reference>
<evidence type="ECO:0000313" key="12">
    <source>
        <dbReference type="Proteomes" id="UP000529795"/>
    </source>
</evidence>
<dbReference type="Proteomes" id="UP000529795">
    <property type="component" value="Unassembled WGS sequence"/>
</dbReference>
<proteinExistence type="predicted"/>
<name>A0A840F9S7_9SPHN</name>
<protein>
    <submittedName>
        <fullName evidence="11">General secretion pathway protein C</fullName>
    </submittedName>
</protein>
<evidence type="ECO:0000256" key="3">
    <source>
        <dbReference type="ARBA" id="ARBA00022475"/>
    </source>
</evidence>